<dbReference type="Gene3D" id="3.20.20.30">
    <property type="entry name" value="Luciferase-like domain"/>
    <property type="match status" value="1"/>
</dbReference>
<evidence type="ECO:0000256" key="1">
    <source>
        <dbReference type="ARBA" id="ARBA00022630"/>
    </source>
</evidence>
<keyword evidence="3" id="KW-0560">Oxidoreductase</keyword>
<keyword evidence="7" id="KW-1185">Reference proteome</keyword>
<reference evidence="7" key="1">
    <citation type="submission" date="2020-06" db="EMBL/GenBank/DDBJ databases">
        <title>Nostoc edaphicum CCNP1411 genome.</title>
        <authorList>
            <person name="Fidor A."/>
            <person name="Grabski M."/>
            <person name="Gawor J."/>
            <person name="Gromadka R."/>
            <person name="Wegrzyn G."/>
            <person name="Mazur-Marzec H."/>
        </authorList>
    </citation>
    <scope>NUCLEOTIDE SEQUENCE [LARGE SCALE GENOMIC DNA]</scope>
    <source>
        <strain evidence="7">CCNP1411</strain>
    </source>
</reference>
<evidence type="ECO:0000313" key="6">
    <source>
        <dbReference type="EMBL" id="QMS88733.1"/>
    </source>
</evidence>
<keyword evidence="2" id="KW-0288">FMN</keyword>
<dbReference type="SUPFAM" id="SSF51679">
    <property type="entry name" value="Bacterial luciferase-like"/>
    <property type="match status" value="1"/>
</dbReference>
<dbReference type="Proteomes" id="UP000514713">
    <property type="component" value="Chromosome"/>
</dbReference>
<dbReference type="RefSeq" id="WP_181931857.1">
    <property type="nucleotide sequence ID" value="NZ_CP054698.1"/>
</dbReference>
<dbReference type="PANTHER" id="PTHR42847:SF4">
    <property type="entry name" value="ALKANESULFONATE MONOOXYGENASE-RELATED"/>
    <property type="match status" value="1"/>
</dbReference>
<dbReference type="KEGG" id="ned:HUN01_14420"/>
<dbReference type="InterPro" id="IPR050172">
    <property type="entry name" value="SsuD_RutA_monooxygenase"/>
</dbReference>
<evidence type="ECO:0000256" key="4">
    <source>
        <dbReference type="ARBA" id="ARBA00023033"/>
    </source>
</evidence>
<dbReference type="PANTHER" id="PTHR42847">
    <property type="entry name" value="ALKANESULFONATE MONOOXYGENASE"/>
    <property type="match status" value="1"/>
</dbReference>
<keyword evidence="1" id="KW-0285">Flavoprotein</keyword>
<feature type="domain" description="Luciferase-like" evidence="5">
    <location>
        <begin position="25"/>
        <end position="316"/>
    </location>
</feature>
<sequence length="349" mass="39188">MTLQFGIWSPVCGGWLRVVNHEANLSTQDLVKLAVQADELGYDFYYIPEHYLNAVHGPKYNVADAWITAVLASLNTKKIKIVAAVQPGFKLPAVVANLSANIQNQLSKGRFALSGIAGWWKLEVESYGDIWLPHSDRYARLEEYIDVIKGLWTVEGFNYIGKYYTIKGGILADQPTPTPPIFIAGESDRAINLAARLGDYLFINADDPEKTAALVQKVKRLASDRYGRQIKVAMSAFAIVGEDTSQAEDRLEAIYRSADQQQIKYFQEQIDPNVVAHNKLDISQTIEANLGLSAQLVGDRYTVIRRLKEYEAVGVDLIVLKFESMLEDTIRFHKLVISEYRQQSSLITL</sequence>
<dbReference type="Pfam" id="PF00296">
    <property type="entry name" value="Bac_luciferase"/>
    <property type="match status" value="1"/>
</dbReference>
<evidence type="ECO:0000259" key="5">
    <source>
        <dbReference type="Pfam" id="PF00296"/>
    </source>
</evidence>
<dbReference type="InterPro" id="IPR036661">
    <property type="entry name" value="Luciferase-like_sf"/>
</dbReference>
<organism evidence="6 7">
    <name type="scientific">Nostoc edaphicum CCNP1411</name>
    <dbReference type="NCBI Taxonomy" id="1472755"/>
    <lineage>
        <taxon>Bacteria</taxon>
        <taxon>Bacillati</taxon>
        <taxon>Cyanobacteriota</taxon>
        <taxon>Cyanophyceae</taxon>
        <taxon>Nostocales</taxon>
        <taxon>Nostocaceae</taxon>
        <taxon>Nostoc</taxon>
    </lineage>
</organism>
<dbReference type="GO" id="GO:0008726">
    <property type="term" value="F:alkanesulfonate monooxygenase activity"/>
    <property type="evidence" value="ECO:0007669"/>
    <property type="project" value="TreeGrafter"/>
</dbReference>
<keyword evidence="4" id="KW-0503">Monooxygenase</keyword>
<dbReference type="EMBL" id="CP054698">
    <property type="protein sequence ID" value="QMS88733.1"/>
    <property type="molecule type" value="Genomic_DNA"/>
</dbReference>
<dbReference type="AlphaFoldDB" id="A0A7D7LAV2"/>
<evidence type="ECO:0000313" key="7">
    <source>
        <dbReference type="Proteomes" id="UP000514713"/>
    </source>
</evidence>
<gene>
    <name evidence="6" type="ORF">HUN01_14420</name>
</gene>
<protein>
    <submittedName>
        <fullName evidence="6">LLM class flavin-dependent oxidoreductase</fullName>
    </submittedName>
</protein>
<dbReference type="InterPro" id="IPR011251">
    <property type="entry name" value="Luciferase-like_dom"/>
</dbReference>
<proteinExistence type="predicted"/>
<name>A0A7D7LAV2_9NOSO</name>
<dbReference type="GO" id="GO:0046306">
    <property type="term" value="P:alkanesulfonate catabolic process"/>
    <property type="evidence" value="ECO:0007669"/>
    <property type="project" value="TreeGrafter"/>
</dbReference>
<evidence type="ECO:0000256" key="3">
    <source>
        <dbReference type="ARBA" id="ARBA00023002"/>
    </source>
</evidence>
<evidence type="ECO:0000256" key="2">
    <source>
        <dbReference type="ARBA" id="ARBA00022643"/>
    </source>
</evidence>
<accession>A0A7D7LAV2</accession>